<dbReference type="PANTHER" id="PTHR23418:SF0">
    <property type="entry name" value="ACIREDUCTONE DIOXYGENASE"/>
    <property type="match status" value="1"/>
</dbReference>
<comment type="cofactor">
    <cofactor evidence="9">
        <name>Ni(2+)</name>
        <dbReference type="ChEBI" id="CHEBI:49786"/>
    </cofactor>
    <text evidence="9">Binds 1 nickel ion per monomer.</text>
</comment>
<dbReference type="Pfam" id="PF03079">
    <property type="entry name" value="ARD"/>
    <property type="match status" value="1"/>
</dbReference>
<dbReference type="GO" id="GO:0016151">
    <property type="term" value="F:nickel cation binding"/>
    <property type="evidence" value="ECO:0007669"/>
    <property type="project" value="UniProtKB-UniRule"/>
</dbReference>
<dbReference type="HAMAP" id="MF_01682">
    <property type="entry name" value="Salvage_MtnD"/>
    <property type="match status" value="1"/>
</dbReference>
<dbReference type="OrthoDB" id="9795636at2"/>
<dbReference type="RefSeq" id="WP_063634403.1">
    <property type="nucleotide sequence ID" value="NZ_CP015285.1"/>
</dbReference>
<comment type="similarity">
    <text evidence="9">Belongs to the acireductone dioxygenase (ARD) family.</text>
</comment>
<evidence type="ECO:0000256" key="6">
    <source>
        <dbReference type="ARBA" id="ARBA00023002"/>
    </source>
</evidence>
<comment type="catalytic activity">
    <reaction evidence="1 9">
        <text>1,2-dihydroxy-5-(methylsulfanyl)pent-1-en-3-one + O2 = 4-methylsulfanyl-2-oxobutanoate + formate + 2 H(+)</text>
        <dbReference type="Rhea" id="RHEA:24504"/>
        <dbReference type="ChEBI" id="CHEBI:15378"/>
        <dbReference type="ChEBI" id="CHEBI:15379"/>
        <dbReference type="ChEBI" id="CHEBI:15740"/>
        <dbReference type="ChEBI" id="CHEBI:16723"/>
        <dbReference type="ChEBI" id="CHEBI:49252"/>
        <dbReference type="EC" id="1.13.11.54"/>
    </reaction>
</comment>
<comment type="function">
    <text evidence="9">Catalyzes 2 different reactions between oxygene and the acireductone 1,2-dihydroxy-3-keto-5-methylthiopentene (DHK-MTPene) depending upon the metal bound in the active site. Fe-containing acireductone dioxygenase (Fe-ARD) produces formate and 2-keto-4-methylthiobutyrate (KMTB), the alpha-ketoacid precursor of methionine in the methionine recycle pathway. Ni-containing acireductone dioxygenase (Ni-ARD) produces methylthiopropionate, carbon monoxide and formate, and does not lie on the methionine recycle pathway.</text>
</comment>
<dbReference type="GO" id="GO:0005506">
    <property type="term" value="F:iron ion binding"/>
    <property type="evidence" value="ECO:0007669"/>
    <property type="project" value="UniProtKB-UniRule"/>
</dbReference>
<dbReference type="Proteomes" id="UP000077405">
    <property type="component" value="Chromosome"/>
</dbReference>
<evidence type="ECO:0000256" key="9">
    <source>
        <dbReference type="HAMAP-Rule" id="MF_01682"/>
    </source>
</evidence>
<feature type="site" description="May play a role in metal incorporation in vivo" evidence="9">
    <location>
        <position position="96"/>
    </location>
</feature>
<feature type="binding site" evidence="9">
    <location>
        <position position="141"/>
    </location>
    <ligand>
        <name>Ni(2+)</name>
        <dbReference type="ChEBI" id="CHEBI:49786"/>
    </ligand>
</feature>
<comment type="subunit">
    <text evidence="9">Monomer.</text>
</comment>
<evidence type="ECO:0000313" key="11">
    <source>
        <dbReference type="Proteomes" id="UP000077405"/>
    </source>
</evidence>
<feature type="binding site" evidence="9">
    <location>
        <position position="97"/>
    </location>
    <ligand>
        <name>Ni(2+)</name>
        <dbReference type="ChEBI" id="CHEBI:49786"/>
    </ligand>
</feature>
<feature type="site" description="Important to generate the dianion" evidence="9">
    <location>
        <position position="105"/>
    </location>
</feature>
<comment type="cofactor">
    <cofactor evidence="9">
        <name>Fe(2+)</name>
        <dbReference type="ChEBI" id="CHEBI:29033"/>
    </cofactor>
    <text evidence="9">Binds 1 Fe(2+) cation per monomer.</text>
</comment>
<dbReference type="InterPro" id="IPR023956">
    <property type="entry name" value="ARD_bac"/>
</dbReference>
<evidence type="ECO:0000256" key="4">
    <source>
        <dbReference type="ARBA" id="ARBA00022723"/>
    </source>
</evidence>
<dbReference type="STRING" id="1226968.A6A40_04935"/>
<feature type="site" description="May play a role in transmitting local conformational changes" evidence="9">
    <location>
        <position position="102"/>
    </location>
</feature>
<keyword evidence="8 9" id="KW-0486">Methionine biosynthesis</keyword>
<gene>
    <name evidence="9" type="primary">mtnD</name>
    <name evidence="10" type="ORF">A6A40_04935</name>
</gene>
<keyword evidence="7 9" id="KW-0408">Iron</keyword>
<evidence type="ECO:0000256" key="5">
    <source>
        <dbReference type="ARBA" id="ARBA00022964"/>
    </source>
</evidence>
<accession>A0A160JEP6</accession>
<keyword evidence="6 9" id="KW-0560">Oxidoreductase</keyword>
<dbReference type="Gene3D" id="2.60.120.10">
    <property type="entry name" value="Jelly Rolls"/>
    <property type="match status" value="1"/>
</dbReference>
<reference evidence="10 11" key="1">
    <citation type="journal article" date="2013" name="Int. J. Syst. Evol. Microbiol.">
        <title>Azospirillum humicireducens sp. nov., a nitrogen-fixing bacterium isolated from a microbial fuel cell.</title>
        <authorList>
            <person name="Zhou S."/>
            <person name="Han L."/>
            <person name="Wang Y."/>
            <person name="Yang G."/>
            <person name="Zhuang L."/>
            <person name="Hu P."/>
        </authorList>
    </citation>
    <scope>NUCLEOTIDE SEQUENCE [LARGE SCALE GENOMIC DNA]</scope>
    <source>
        <strain evidence="10 11">SgZ-5</strain>
    </source>
</reference>
<dbReference type="InterPro" id="IPR004313">
    <property type="entry name" value="ARD"/>
</dbReference>
<dbReference type="SUPFAM" id="SSF51182">
    <property type="entry name" value="RmlC-like cupins"/>
    <property type="match status" value="1"/>
</dbReference>
<feature type="binding site" evidence="9">
    <location>
        <position position="99"/>
    </location>
    <ligand>
        <name>Fe(2+)</name>
        <dbReference type="ChEBI" id="CHEBI:29033"/>
    </ligand>
</feature>
<dbReference type="UniPathway" id="UPA00904">
    <property type="reaction ID" value="UER00878"/>
</dbReference>
<keyword evidence="2 9" id="KW-0533">Nickel</keyword>
<evidence type="ECO:0000256" key="2">
    <source>
        <dbReference type="ARBA" id="ARBA00022596"/>
    </source>
</evidence>
<evidence type="ECO:0000313" key="10">
    <source>
        <dbReference type="EMBL" id="ANC91302.1"/>
    </source>
</evidence>
<dbReference type="PANTHER" id="PTHR23418">
    <property type="entry name" value="ACIREDUCTONE DIOXYGENASE"/>
    <property type="match status" value="1"/>
</dbReference>
<name>A0A160JEP6_9PROT</name>
<feature type="binding site" evidence="9">
    <location>
        <position position="103"/>
    </location>
    <ligand>
        <name>Fe(2+)</name>
        <dbReference type="ChEBI" id="CHEBI:29033"/>
    </ligand>
</feature>
<dbReference type="CDD" id="cd02232">
    <property type="entry name" value="cupin_ARD"/>
    <property type="match status" value="1"/>
</dbReference>
<dbReference type="InterPro" id="IPR014710">
    <property type="entry name" value="RmlC-like_jellyroll"/>
</dbReference>
<dbReference type="GO" id="GO:0019509">
    <property type="term" value="P:L-methionine salvage from methylthioadenosine"/>
    <property type="evidence" value="ECO:0007669"/>
    <property type="project" value="UniProtKB-UniRule"/>
</dbReference>
<comment type="pathway">
    <text evidence="9">Amino-acid biosynthesis; L-methionine biosynthesis via salvage pathway; L-methionine from S-methyl-5-thio-alpha-D-ribose 1-phosphate: step 5/6.</text>
</comment>
<evidence type="ECO:0000256" key="3">
    <source>
        <dbReference type="ARBA" id="ARBA00022605"/>
    </source>
</evidence>
<feature type="binding site" evidence="9">
    <location>
        <position position="97"/>
    </location>
    <ligand>
        <name>Fe(2+)</name>
        <dbReference type="ChEBI" id="CHEBI:29033"/>
    </ligand>
</feature>
<organism evidence="10 11">
    <name type="scientific">Azospirillum humicireducens</name>
    <dbReference type="NCBI Taxonomy" id="1226968"/>
    <lineage>
        <taxon>Bacteria</taxon>
        <taxon>Pseudomonadati</taxon>
        <taxon>Pseudomonadota</taxon>
        <taxon>Alphaproteobacteria</taxon>
        <taxon>Rhodospirillales</taxon>
        <taxon>Azospirillaceae</taxon>
        <taxon>Azospirillum</taxon>
    </lineage>
</organism>
<dbReference type="GO" id="GO:0010309">
    <property type="term" value="F:acireductone dioxygenase [iron(II)-requiring] activity"/>
    <property type="evidence" value="ECO:0007669"/>
    <property type="project" value="UniProtKB-UniRule"/>
</dbReference>
<sequence>MSKLTVYLESDARRPELSTADPALMAGHLAHVGILFERWTASTPLPASGDGDAVLAAYAAPVEALKEARCFRSVDVMRVTPATEGVTALRAKFLDEHTHDEDEARFFVEGSGAFYIHLDRRVFRVVCEAGDLLSVPAGTPHWFDMGPRPRFTTIRFFTRPEGWIASPTGDTIAARFPLFEPAAVDAA</sequence>
<feature type="binding site" evidence="9">
    <location>
        <position position="103"/>
    </location>
    <ligand>
        <name>Ni(2+)</name>
        <dbReference type="ChEBI" id="CHEBI:49786"/>
    </ligand>
</feature>
<keyword evidence="5 9" id="KW-0223">Dioxygenase</keyword>
<dbReference type="AlphaFoldDB" id="A0A160JEP6"/>
<evidence type="ECO:0000256" key="1">
    <source>
        <dbReference type="ARBA" id="ARBA00000428"/>
    </source>
</evidence>
<feature type="binding site" evidence="9">
    <location>
        <position position="99"/>
    </location>
    <ligand>
        <name>Ni(2+)</name>
        <dbReference type="ChEBI" id="CHEBI:49786"/>
    </ligand>
</feature>
<dbReference type="InterPro" id="IPR011051">
    <property type="entry name" value="RmlC_Cupin_sf"/>
</dbReference>
<keyword evidence="11" id="KW-1185">Reference proteome</keyword>
<keyword evidence="3 9" id="KW-0028">Amino-acid biosynthesis</keyword>
<proteinExistence type="inferred from homology"/>
<dbReference type="EC" id="1.13.11.54" evidence="9"/>
<dbReference type="EMBL" id="CP015285">
    <property type="protein sequence ID" value="ANC91302.1"/>
    <property type="molecule type" value="Genomic_DNA"/>
</dbReference>
<keyword evidence="4 9" id="KW-0479">Metal-binding</keyword>
<feature type="binding site" evidence="9">
    <location>
        <position position="141"/>
    </location>
    <ligand>
        <name>Fe(2+)</name>
        <dbReference type="ChEBI" id="CHEBI:29033"/>
    </ligand>
</feature>
<dbReference type="KEGG" id="ahu:A6A40_04935"/>
<evidence type="ECO:0000256" key="7">
    <source>
        <dbReference type="ARBA" id="ARBA00023004"/>
    </source>
</evidence>
<dbReference type="EC" id="1.13.11.53" evidence="9"/>
<protein>
    <recommendedName>
        <fullName evidence="9">Acireductone dioxygenase</fullName>
    </recommendedName>
    <alternativeName>
        <fullName evidence="9">1,2-dihydroxy-3-keto-5-methylthiopentene dioxygenase</fullName>
        <shortName evidence="9">DHK-MTPene dioxygenase</shortName>
    </alternativeName>
    <alternativeName>
        <fullName evidence="9">Acireductone dioxygenase (Fe(2+)-requiring)</fullName>
        <shortName evidence="9">ARD'</shortName>
        <shortName evidence="9">Fe-ARD</shortName>
        <ecNumber evidence="9">1.13.11.54</ecNumber>
    </alternativeName>
    <alternativeName>
        <fullName evidence="9">Acireductone dioxygenase (Ni(2+)-requiring)</fullName>
        <shortName evidence="9">ARD</shortName>
        <shortName evidence="9">Ni-ARD</shortName>
        <ecNumber evidence="9">1.13.11.53</ecNumber>
    </alternativeName>
</protein>
<comment type="catalytic activity">
    <reaction evidence="9">
        <text>1,2-dihydroxy-5-(methylsulfanyl)pent-1-en-3-one + O2 = 3-(methylsulfanyl)propanoate + CO + formate + 2 H(+)</text>
        <dbReference type="Rhea" id="RHEA:14161"/>
        <dbReference type="ChEBI" id="CHEBI:15378"/>
        <dbReference type="ChEBI" id="CHEBI:15379"/>
        <dbReference type="ChEBI" id="CHEBI:15740"/>
        <dbReference type="ChEBI" id="CHEBI:17245"/>
        <dbReference type="ChEBI" id="CHEBI:49016"/>
        <dbReference type="ChEBI" id="CHEBI:49252"/>
        <dbReference type="EC" id="1.13.11.53"/>
    </reaction>
</comment>
<dbReference type="GO" id="GO:0010308">
    <property type="term" value="F:acireductone dioxygenase (Ni2+-requiring) activity"/>
    <property type="evidence" value="ECO:0007669"/>
    <property type="project" value="UniProtKB-UniRule"/>
</dbReference>
<dbReference type="GO" id="GO:0019284">
    <property type="term" value="P:L-methionine salvage from S-adenosylmethionine"/>
    <property type="evidence" value="ECO:0007669"/>
    <property type="project" value="InterPro"/>
</dbReference>
<evidence type="ECO:0000256" key="8">
    <source>
        <dbReference type="ARBA" id="ARBA00023167"/>
    </source>
</evidence>